<dbReference type="EMBL" id="JAUSZT010000003">
    <property type="protein sequence ID" value="MDQ0999377.1"/>
    <property type="molecule type" value="Genomic_DNA"/>
</dbReference>
<evidence type="ECO:0000313" key="5">
    <source>
        <dbReference type="EMBL" id="MDQ0999377.1"/>
    </source>
</evidence>
<evidence type="ECO:0000256" key="1">
    <source>
        <dbReference type="ARBA" id="ARBA00005199"/>
    </source>
</evidence>
<comment type="cofactor">
    <cofactor evidence="4">
        <name>Mg(2+)</name>
        <dbReference type="ChEBI" id="CHEBI:18420"/>
    </cofactor>
</comment>
<gene>
    <name evidence="5" type="ORF">QFZ34_004559</name>
</gene>
<dbReference type="PANTHER" id="PTHR43768">
    <property type="entry name" value="TREHALOSE 6-PHOSPHATE PHOSPHATASE"/>
    <property type="match status" value="1"/>
</dbReference>
<dbReference type="Pfam" id="PF02358">
    <property type="entry name" value="Trehalose_PPase"/>
    <property type="match status" value="1"/>
</dbReference>
<organism evidence="5 6">
    <name type="scientific">Phyllobacterium ifriqiyense</name>
    <dbReference type="NCBI Taxonomy" id="314238"/>
    <lineage>
        <taxon>Bacteria</taxon>
        <taxon>Pseudomonadati</taxon>
        <taxon>Pseudomonadota</taxon>
        <taxon>Alphaproteobacteria</taxon>
        <taxon>Hyphomicrobiales</taxon>
        <taxon>Phyllobacteriaceae</taxon>
        <taxon>Phyllobacterium</taxon>
    </lineage>
</organism>
<dbReference type="InterPro" id="IPR044651">
    <property type="entry name" value="OTSB-like"/>
</dbReference>
<proteinExistence type="inferred from homology"/>
<dbReference type="InterPro" id="IPR023214">
    <property type="entry name" value="HAD_sf"/>
</dbReference>
<dbReference type="InterPro" id="IPR006379">
    <property type="entry name" value="HAD-SF_hydro_IIB"/>
</dbReference>
<comment type="similarity">
    <text evidence="2 4">Belongs to the trehalose phosphatase family.</text>
</comment>
<sequence length="267" mass="28989">MKSDSTGVLPKDLHNWALFLDVDGTLIDLASTPTGVKIPQELPGQLISLFTQLDGAMALVTGRSIESVDAMFAPFQFPVAGMHGSEVRDGSGNLGRKLINRLALDQARQELEKLTARWPQTIIEDKGLAIAMHYRLVPEAERAVQATMSTVHSRLGEGWKLQNGKMVVELLPSGTDKGSAVADFMTMAPFKGRKPLAIGDDLTDEAMFRFVNGSNGLSVRVGQPLFQSDAQYKVNSPNEVRGWIAALTGAPKQTEKSPELFPLSTQD</sequence>
<comment type="pathway">
    <text evidence="1 4">Glycan biosynthesis; trehalose biosynthesis.</text>
</comment>
<comment type="caution">
    <text evidence="5">The sequence shown here is derived from an EMBL/GenBank/DDBJ whole genome shotgun (WGS) entry which is preliminary data.</text>
</comment>
<reference evidence="5 6" key="1">
    <citation type="submission" date="2023-07" db="EMBL/GenBank/DDBJ databases">
        <title>Comparative genomics of wheat-associated soil bacteria to identify genetic determinants of phenazine resistance.</title>
        <authorList>
            <person name="Mouncey N."/>
        </authorList>
    </citation>
    <scope>NUCLEOTIDE SEQUENCE [LARGE SCALE GENOMIC DNA]</scope>
    <source>
        <strain evidence="5 6">W4I11</strain>
    </source>
</reference>
<protein>
    <recommendedName>
        <fullName evidence="4">Trehalose 6-phosphate phosphatase</fullName>
        <ecNumber evidence="4">3.1.3.12</ecNumber>
    </recommendedName>
</protein>
<dbReference type="CDD" id="cd01627">
    <property type="entry name" value="HAD_TPP"/>
    <property type="match status" value="1"/>
</dbReference>
<dbReference type="EC" id="3.1.3.12" evidence="4"/>
<dbReference type="PANTHER" id="PTHR43768:SF3">
    <property type="entry name" value="TREHALOSE 6-PHOSPHATE PHOSPHATASE"/>
    <property type="match status" value="1"/>
</dbReference>
<dbReference type="SUPFAM" id="SSF56784">
    <property type="entry name" value="HAD-like"/>
    <property type="match status" value="1"/>
</dbReference>
<evidence type="ECO:0000256" key="4">
    <source>
        <dbReference type="RuleBase" id="RU361117"/>
    </source>
</evidence>
<dbReference type="InterPro" id="IPR036412">
    <property type="entry name" value="HAD-like_sf"/>
</dbReference>
<name>A0ABU0SF28_9HYPH</name>
<accession>A0ABU0SF28</accession>
<dbReference type="NCBIfam" id="TIGR00685">
    <property type="entry name" value="T6PP"/>
    <property type="match status" value="1"/>
</dbReference>
<evidence type="ECO:0000256" key="2">
    <source>
        <dbReference type="ARBA" id="ARBA00008770"/>
    </source>
</evidence>
<dbReference type="RefSeq" id="WP_307285586.1">
    <property type="nucleotide sequence ID" value="NZ_JAUSZT010000003.1"/>
</dbReference>
<keyword evidence="3 4" id="KW-0378">Hydrolase</keyword>
<dbReference type="Gene3D" id="3.40.50.1000">
    <property type="entry name" value="HAD superfamily/HAD-like"/>
    <property type="match status" value="1"/>
</dbReference>
<evidence type="ECO:0000256" key="3">
    <source>
        <dbReference type="ARBA" id="ARBA00022801"/>
    </source>
</evidence>
<comment type="function">
    <text evidence="4">Removes the phosphate from trehalose 6-phosphate to produce free trehalose.</text>
</comment>
<keyword evidence="4" id="KW-0460">Magnesium</keyword>
<dbReference type="InterPro" id="IPR003337">
    <property type="entry name" value="Trehalose_PPase"/>
</dbReference>
<comment type="catalytic activity">
    <reaction evidence="4">
        <text>alpha,alpha-trehalose 6-phosphate + H2O = alpha,alpha-trehalose + phosphate</text>
        <dbReference type="Rhea" id="RHEA:23420"/>
        <dbReference type="ChEBI" id="CHEBI:15377"/>
        <dbReference type="ChEBI" id="CHEBI:16551"/>
        <dbReference type="ChEBI" id="CHEBI:43474"/>
        <dbReference type="ChEBI" id="CHEBI:58429"/>
        <dbReference type="EC" id="3.1.3.12"/>
    </reaction>
</comment>
<dbReference type="GO" id="GO:0004805">
    <property type="term" value="F:trehalose-phosphatase activity"/>
    <property type="evidence" value="ECO:0007669"/>
    <property type="project" value="UniProtKB-EC"/>
</dbReference>
<keyword evidence="4" id="KW-0479">Metal-binding</keyword>
<dbReference type="Proteomes" id="UP001237780">
    <property type="component" value="Unassembled WGS sequence"/>
</dbReference>
<dbReference type="Gene3D" id="3.30.70.1020">
    <property type="entry name" value="Trehalose-6-phosphate phosphatase related protein, domain 2"/>
    <property type="match status" value="1"/>
</dbReference>
<evidence type="ECO:0000313" key="6">
    <source>
        <dbReference type="Proteomes" id="UP001237780"/>
    </source>
</evidence>
<keyword evidence="6" id="KW-1185">Reference proteome</keyword>
<dbReference type="NCBIfam" id="TIGR01484">
    <property type="entry name" value="HAD-SF-IIB"/>
    <property type="match status" value="1"/>
</dbReference>